<keyword evidence="16" id="KW-1185">Reference proteome</keyword>
<dbReference type="PANTHER" id="PTHR21622">
    <property type="entry name" value="COILED-COIL-HELIX-COILED-COIL-HELIX DOMAIN CONTAINING 4"/>
    <property type="match status" value="1"/>
</dbReference>
<dbReference type="PANTHER" id="PTHR21622:SF0">
    <property type="entry name" value="COILED-COIL-HELIX-COILED-COIL-HELIX DOMAIN CONTAINING 4"/>
    <property type="match status" value="1"/>
</dbReference>
<dbReference type="RefSeq" id="XP_013260017.1">
    <property type="nucleotide sequence ID" value="XM_013404563.1"/>
</dbReference>
<evidence type="ECO:0000256" key="7">
    <source>
        <dbReference type="ARBA" id="ARBA00023010"/>
    </source>
</evidence>
<evidence type="ECO:0000256" key="11">
    <source>
        <dbReference type="ARBA" id="ARBA00024980"/>
    </source>
</evidence>
<keyword evidence="7" id="KW-0811">Translocation</keyword>
<feature type="domain" description="CHCH" evidence="14">
    <location>
        <begin position="177"/>
        <end position="213"/>
    </location>
</feature>
<keyword evidence="9" id="KW-1015">Disulfide bond</keyword>
<evidence type="ECO:0000256" key="4">
    <source>
        <dbReference type="ARBA" id="ARBA00022448"/>
    </source>
</evidence>
<dbReference type="Pfam" id="PF06747">
    <property type="entry name" value="CHCH"/>
    <property type="match status" value="1"/>
</dbReference>
<dbReference type="InterPro" id="IPR039289">
    <property type="entry name" value="CHCHD4"/>
</dbReference>
<gene>
    <name evidence="15" type="ORF">A1O9_05344</name>
</gene>
<dbReference type="GO" id="GO:0005758">
    <property type="term" value="C:mitochondrial intermembrane space"/>
    <property type="evidence" value="ECO:0007669"/>
    <property type="project" value="TreeGrafter"/>
</dbReference>
<dbReference type="VEuPathDB" id="FungiDB:A1O9_05344"/>
<evidence type="ECO:0000256" key="1">
    <source>
        <dbReference type="ARBA" id="ARBA00001973"/>
    </source>
</evidence>
<dbReference type="GO" id="GO:0015035">
    <property type="term" value="F:protein-disulfide reductase activity"/>
    <property type="evidence" value="ECO:0007669"/>
    <property type="project" value="InterPro"/>
</dbReference>
<comment type="caution">
    <text evidence="15">The sequence shown here is derived from an EMBL/GenBank/DDBJ whole genome shotgun (WGS) entry which is preliminary data.</text>
</comment>
<comment type="cofactor">
    <cofactor evidence="1">
        <name>Cu(2+)</name>
        <dbReference type="ChEBI" id="CHEBI:29036"/>
    </cofactor>
</comment>
<evidence type="ECO:0000313" key="15">
    <source>
        <dbReference type="EMBL" id="KEF57427.1"/>
    </source>
</evidence>
<proteinExistence type="predicted"/>
<dbReference type="InterPro" id="IPR010625">
    <property type="entry name" value="CHCH"/>
</dbReference>
<keyword evidence="5" id="KW-0653">Protein transport</keyword>
<feature type="compositionally biased region" description="Low complexity" evidence="13">
    <location>
        <begin position="294"/>
        <end position="309"/>
    </location>
</feature>
<feature type="compositionally biased region" description="Low complexity" evidence="13">
    <location>
        <begin position="268"/>
        <end position="278"/>
    </location>
</feature>
<organism evidence="15 16">
    <name type="scientific">Exophiala aquamarina CBS 119918</name>
    <dbReference type="NCBI Taxonomy" id="1182545"/>
    <lineage>
        <taxon>Eukaryota</taxon>
        <taxon>Fungi</taxon>
        <taxon>Dikarya</taxon>
        <taxon>Ascomycota</taxon>
        <taxon>Pezizomycotina</taxon>
        <taxon>Eurotiomycetes</taxon>
        <taxon>Chaetothyriomycetidae</taxon>
        <taxon>Chaetothyriales</taxon>
        <taxon>Herpotrichiellaceae</taxon>
        <taxon>Exophiala</taxon>
    </lineage>
</organism>
<dbReference type="EMBL" id="AMGV01000004">
    <property type="protein sequence ID" value="KEF57427.1"/>
    <property type="molecule type" value="Genomic_DNA"/>
</dbReference>
<evidence type="ECO:0000313" key="16">
    <source>
        <dbReference type="Proteomes" id="UP000027920"/>
    </source>
</evidence>
<dbReference type="STRING" id="1182545.A0A072PCD6"/>
<dbReference type="Proteomes" id="UP000027920">
    <property type="component" value="Unassembled WGS sequence"/>
</dbReference>
<dbReference type="GeneID" id="25280270"/>
<dbReference type="AlphaFoldDB" id="A0A072PCD6"/>
<protein>
    <recommendedName>
        <fullName evidence="3">Mitochondrial intermembrane space import and assembly protein 40</fullName>
    </recommendedName>
    <alternativeName>
        <fullName evidence="12">Mitochondrial import inner membrane translocase TIM40</fullName>
    </alternativeName>
</protein>
<evidence type="ECO:0000256" key="5">
    <source>
        <dbReference type="ARBA" id="ARBA00022927"/>
    </source>
</evidence>
<evidence type="ECO:0000259" key="14">
    <source>
        <dbReference type="Pfam" id="PF06747"/>
    </source>
</evidence>
<accession>A0A072PCD6</accession>
<evidence type="ECO:0000256" key="2">
    <source>
        <dbReference type="ARBA" id="ARBA00004164"/>
    </source>
</evidence>
<evidence type="ECO:0000256" key="6">
    <source>
        <dbReference type="ARBA" id="ARBA00023002"/>
    </source>
</evidence>
<dbReference type="GO" id="GO:0005743">
    <property type="term" value="C:mitochondrial inner membrane"/>
    <property type="evidence" value="ECO:0007669"/>
    <property type="project" value="UniProtKB-SubCell"/>
</dbReference>
<dbReference type="OrthoDB" id="7481291at2759"/>
<reference evidence="15 16" key="1">
    <citation type="submission" date="2013-03" db="EMBL/GenBank/DDBJ databases">
        <title>The Genome Sequence of Exophiala aquamarina CBS 119918.</title>
        <authorList>
            <consortium name="The Broad Institute Genomics Platform"/>
            <person name="Cuomo C."/>
            <person name="de Hoog S."/>
            <person name="Gorbushina A."/>
            <person name="Walker B."/>
            <person name="Young S.K."/>
            <person name="Zeng Q."/>
            <person name="Gargeya S."/>
            <person name="Fitzgerald M."/>
            <person name="Haas B."/>
            <person name="Abouelleil A."/>
            <person name="Allen A.W."/>
            <person name="Alvarado L."/>
            <person name="Arachchi H.M."/>
            <person name="Berlin A.M."/>
            <person name="Chapman S.B."/>
            <person name="Gainer-Dewar J."/>
            <person name="Goldberg J."/>
            <person name="Griggs A."/>
            <person name="Gujja S."/>
            <person name="Hansen M."/>
            <person name="Howarth C."/>
            <person name="Imamovic A."/>
            <person name="Ireland A."/>
            <person name="Larimer J."/>
            <person name="McCowan C."/>
            <person name="Murphy C."/>
            <person name="Pearson M."/>
            <person name="Poon T.W."/>
            <person name="Priest M."/>
            <person name="Roberts A."/>
            <person name="Saif S."/>
            <person name="Shea T."/>
            <person name="Sisk P."/>
            <person name="Sykes S."/>
            <person name="Wortman J."/>
            <person name="Nusbaum C."/>
            <person name="Birren B."/>
        </authorList>
    </citation>
    <scope>NUCLEOTIDE SEQUENCE [LARGE SCALE GENOMIC DNA]</scope>
    <source>
        <strain evidence="15 16">CBS 119918</strain>
    </source>
</reference>
<sequence length="369" mass="39802">MYRPAARTLLRSAAQSSLAPARTHAGRRFASTTPADGRRSWKSSALRWGIAVAGIYYYNTSPVFAEQPQHNLLNPNLESLEDSEDQQLSLESLTSRRAREAEKNKNAAALHSAADVLSSENASTTVVGEHEAPLSTGELDGAAGLEEEAGQQGAFNPETGEINWDCPCLGGMADGPCGPEFKEAFSCFVFSNEEPKGMDCIDKFQNMQQCFQRHPEVYKGELEDEELDAELEGERQELVKEIAERKAQQEQREASADGIGQRRLLEEPAPAVAQPAAKSTKKSKEKEKKESHGAKQAAAPEAQTATTAPSELLSDNEVAHDAPSATLKKAAPSSQPAADESVISEGDLVPKAAHDAREQVGVPEHKAEN</sequence>
<evidence type="ECO:0000256" key="10">
    <source>
        <dbReference type="ARBA" id="ARBA00023284"/>
    </source>
</evidence>
<evidence type="ECO:0000256" key="12">
    <source>
        <dbReference type="ARBA" id="ARBA00033150"/>
    </source>
</evidence>
<keyword evidence="10" id="KW-0676">Redox-active center</keyword>
<dbReference type="PROSITE" id="PS51808">
    <property type="entry name" value="CHCH"/>
    <property type="match status" value="1"/>
</dbReference>
<evidence type="ECO:0000256" key="9">
    <source>
        <dbReference type="ARBA" id="ARBA00023157"/>
    </source>
</evidence>
<dbReference type="HOGENOM" id="CLU_054990_0_0_1"/>
<feature type="region of interest" description="Disordered" evidence="13">
    <location>
        <begin position="243"/>
        <end position="369"/>
    </location>
</feature>
<name>A0A072PCD6_9EURO</name>
<feature type="region of interest" description="Disordered" evidence="13">
    <location>
        <begin position="13"/>
        <end position="39"/>
    </location>
</feature>
<comment type="subcellular location">
    <subcellularLocation>
        <location evidence="2">Mitochondrion inner membrane</location>
        <topology evidence="2">Single-pass type II membrane protein</topology>
        <orientation evidence="2">Intermembrane side</orientation>
    </subcellularLocation>
</comment>
<feature type="compositionally biased region" description="Basic and acidic residues" evidence="13">
    <location>
        <begin position="243"/>
        <end position="255"/>
    </location>
</feature>
<dbReference type="GO" id="GO:0045041">
    <property type="term" value="P:protein import into mitochondrial intermembrane space"/>
    <property type="evidence" value="ECO:0007669"/>
    <property type="project" value="InterPro"/>
</dbReference>
<feature type="compositionally biased region" description="Basic and acidic residues" evidence="13">
    <location>
        <begin position="282"/>
        <end position="293"/>
    </location>
</feature>
<keyword evidence="8" id="KW-0496">Mitochondrion</keyword>
<keyword evidence="6" id="KW-0560">Oxidoreductase</keyword>
<dbReference type="Gene3D" id="1.10.287.2900">
    <property type="match status" value="1"/>
</dbReference>
<comment type="function">
    <text evidence="11">Required for the import and folding of small cysteine-containing proteins (small Tim) in the mitochondrial intermembrane space (IMS). Forms a redox cycle with ERV1 that involves a disulfide relay system. Precursor proteins to be imported into the IMS are translocated in their reduced form into the mitochondria. The oxidized form of MIA40 forms a transient intermolecular disulfide bridge with the reduced precursor protein, resulting in oxidation of the precursor protein that now contains an intramolecular disulfide bond and is able to undergo folding in the IMS.</text>
</comment>
<evidence type="ECO:0000256" key="3">
    <source>
        <dbReference type="ARBA" id="ARBA00013714"/>
    </source>
</evidence>
<keyword evidence="4" id="KW-0813">Transport</keyword>
<feature type="compositionally biased region" description="Basic and acidic residues" evidence="13">
    <location>
        <begin position="352"/>
        <end position="369"/>
    </location>
</feature>
<evidence type="ECO:0000256" key="13">
    <source>
        <dbReference type="SAM" id="MobiDB-lite"/>
    </source>
</evidence>
<evidence type="ECO:0000256" key="8">
    <source>
        <dbReference type="ARBA" id="ARBA00023128"/>
    </source>
</evidence>